<sequence>MRKRWVGVFVFSLLLGIGFGKTFNGWPLAHTFSIVAVDEKTGDIGVAVQSHWFSVGSIVSWAEAGVGAVATQSFINPAFGPQGLALMKQGKTPQEALDQLIAADEGRDFRQVAFVNDKGQVAVYTGKKCIASAGHHTGRNYSVQANMMMNDRVVPAMAKAFETSTGPLAERMVAALKAAQAAGGDIRGQQSAALLVVRGKATGKPWQDRLIDLRVEDHPRAVEEIERLLKVFRAYEHMNNGDLAVEKGQVDKALTEYGAAQAMFPENLEMKYWTAVSLVNIGKLDQALPLFKQVFQKDANWIELTRRIVPNGVLKADTTTLKKILHAGVNK</sequence>
<dbReference type="Pfam" id="PF13432">
    <property type="entry name" value="TPR_16"/>
    <property type="match status" value="1"/>
</dbReference>
<dbReference type="AlphaFoldDB" id="A0A7V5PPV9"/>
<dbReference type="SUPFAM" id="SSF48452">
    <property type="entry name" value="TPR-like"/>
    <property type="match status" value="1"/>
</dbReference>
<dbReference type="PANTHER" id="PTHR39328">
    <property type="entry name" value="BLL2871 PROTEIN"/>
    <property type="match status" value="1"/>
</dbReference>
<dbReference type="SUPFAM" id="SSF56235">
    <property type="entry name" value="N-terminal nucleophile aminohydrolases (Ntn hydrolases)"/>
    <property type="match status" value="1"/>
</dbReference>
<dbReference type="Gene3D" id="3.60.20.10">
    <property type="entry name" value="Glutamine Phosphoribosylpyrophosphate, subunit 1, domain 1"/>
    <property type="match status" value="1"/>
</dbReference>
<protein>
    <submittedName>
        <fullName evidence="1">DUF1028 domain-containing protein</fullName>
    </submittedName>
</protein>
<gene>
    <name evidence="1" type="ORF">ENJ89_06930</name>
</gene>
<dbReference type="Gene3D" id="1.25.40.10">
    <property type="entry name" value="Tetratricopeptide repeat domain"/>
    <property type="match status" value="1"/>
</dbReference>
<dbReference type="Proteomes" id="UP000886124">
    <property type="component" value="Unassembled WGS sequence"/>
</dbReference>
<organism evidence="1">
    <name type="scientific">Caldithrix abyssi</name>
    <dbReference type="NCBI Taxonomy" id="187145"/>
    <lineage>
        <taxon>Bacteria</taxon>
        <taxon>Pseudomonadati</taxon>
        <taxon>Calditrichota</taxon>
        <taxon>Calditrichia</taxon>
        <taxon>Calditrichales</taxon>
        <taxon>Calditrichaceae</taxon>
        <taxon>Caldithrix</taxon>
    </lineage>
</organism>
<reference evidence="1" key="1">
    <citation type="journal article" date="2020" name="mSystems">
        <title>Genome- and Community-Level Interaction Insights into Carbon Utilization and Element Cycling Functions of Hydrothermarchaeota in Hydrothermal Sediment.</title>
        <authorList>
            <person name="Zhou Z."/>
            <person name="Liu Y."/>
            <person name="Xu W."/>
            <person name="Pan J."/>
            <person name="Luo Z.H."/>
            <person name="Li M."/>
        </authorList>
    </citation>
    <scope>NUCLEOTIDE SEQUENCE [LARGE SCALE GENOMIC DNA]</scope>
    <source>
        <strain evidence="1">HyVt-527</strain>
    </source>
</reference>
<dbReference type="Pfam" id="PF06267">
    <property type="entry name" value="DUF1028"/>
    <property type="match status" value="1"/>
</dbReference>
<accession>A0A7V5PPV9</accession>
<dbReference type="PANTHER" id="PTHR39328:SF1">
    <property type="entry name" value="BLL2871 PROTEIN"/>
    <property type="match status" value="1"/>
</dbReference>
<dbReference type="InterPro" id="IPR010430">
    <property type="entry name" value="DUF1028"/>
</dbReference>
<proteinExistence type="predicted"/>
<name>A0A7V5PPV9_CALAY</name>
<dbReference type="EMBL" id="DROD01000459">
    <property type="protein sequence ID" value="HHJ52911.1"/>
    <property type="molecule type" value="Genomic_DNA"/>
</dbReference>
<evidence type="ECO:0000313" key="1">
    <source>
        <dbReference type="EMBL" id="HHJ52911.1"/>
    </source>
</evidence>
<comment type="caution">
    <text evidence="1">The sequence shown here is derived from an EMBL/GenBank/DDBJ whole genome shotgun (WGS) entry which is preliminary data.</text>
</comment>
<dbReference type="InterPro" id="IPR029055">
    <property type="entry name" value="Ntn_hydrolases_N"/>
</dbReference>
<dbReference type="InterPro" id="IPR011990">
    <property type="entry name" value="TPR-like_helical_dom_sf"/>
</dbReference>